<dbReference type="CDD" id="cd00170">
    <property type="entry name" value="SEC14"/>
    <property type="match status" value="1"/>
</dbReference>
<dbReference type="Pfam" id="PF01105">
    <property type="entry name" value="EMP24_GP25L"/>
    <property type="match status" value="1"/>
</dbReference>
<feature type="domain" description="CRAL-TRIO" evidence="2">
    <location>
        <begin position="98"/>
        <end position="274"/>
    </location>
</feature>
<evidence type="ECO:0000259" key="3">
    <source>
        <dbReference type="PROSITE" id="PS50866"/>
    </source>
</evidence>
<dbReference type="InterPro" id="IPR011074">
    <property type="entry name" value="CRAL/TRIO_N_dom"/>
</dbReference>
<dbReference type="AlphaFoldDB" id="A0A8J2J4C7"/>
<keyword evidence="5" id="KW-1185">Reference proteome</keyword>
<evidence type="ECO:0000256" key="1">
    <source>
        <dbReference type="SAM" id="MobiDB-lite"/>
    </source>
</evidence>
<gene>
    <name evidence="4" type="ORF">AFUS01_LOCUS2708</name>
</gene>
<name>A0A8J2J4C7_9HEXA</name>
<accession>A0A8J2J4C7</accession>
<organism evidence="4 5">
    <name type="scientific">Allacma fusca</name>
    <dbReference type="NCBI Taxonomy" id="39272"/>
    <lineage>
        <taxon>Eukaryota</taxon>
        <taxon>Metazoa</taxon>
        <taxon>Ecdysozoa</taxon>
        <taxon>Arthropoda</taxon>
        <taxon>Hexapoda</taxon>
        <taxon>Collembola</taxon>
        <taxon>Symphypleona</taxon>
        <taxon>Sminthuridae</taxon>
        <taxon>Allacma</taxon>
    </lineage>
</organism>
<dbReference type="PANTHER" id="PTHR23324:SF87">
    <property type="entry name" value="CRAL-TRIO DOMAIN-CONTAINING PROTEIN C34C12.6"/>
    <property type="match status" value="1"/>
</dbReference>
<dbReference type="GO" id="GO:0005737">
    <property type="term" value="C:cytoplasm"/>
    <property type="evidence" value="ECO:0007669"/>
    <property type="project" value="TreeGrafter"/>
</dbReference>
<evidence type="ECO:0008006" key="6">
    <source>
        <dbReference type="Google" id="ProtNLM"/>
    </source>
</evidence>
<dbReference type="OrthoDB" id="440711at2759"/>
<dbReference type="InterPro" id="IPR009038">
    <property type="entry name" value="GOLD_dom"/>
</dbReference>
<comment type="caution">
    <text evidence="4">The sequence shown here is derived from an EMBL/GenBank/DDBJ whole genome shotgun (WGS) entry which is preliminary data.</text>
</comment>
<dbReference type="EMBL" id="CAJVCH010015647">
    <property type="protein sequence ID" value="CAG7679805.1"/>
    <property type="molecule type" value="Genomic_DNA"/>
</dbReference>
<evidence type="ECO:0000313" key="4">
    <source>
        <dbReference type="EMBL" id="CAG7679805.1"/>
    </source>
</evidence>
<feature type="region of interest" description="Disordered" evidence="1">
    <location>
        <begin position="408"/>
        <end position="430"/>
    </location>
</feature>
<dbReference type="PROSITE" id="PS50866">
    <property type="entry name" value="GOLD"/>
    <property type="match status" value="1"/>
</dbReference>
<dbReference type="InterPro" id="IPR051064">
    <property type="entry name" value="SEC14/CRAL-TRIO_domain"/>
</dbReference>
<reference evidence="4" key="1">
    <citation type="submission" date="2021-06" db="EMBL/GenBank/DDBJ databases">
        <authorList>
            <person name="Hodson N. C."/>
            <person name="Mongue J. A."/>
            <person name="Jaron S. K."/>
        </authorList>
    </citation>
    <scope>NUCLEOTIDE SEQUENCE</scope>
</reference>
<sequence length="430" mass="49906">MTTDTPSTQCSEGGKSFQGNYLQHVATDKITAAEEANLKLLRDRIDDIPLNWFFAHERNLVRWLRAREGNVEQAEAMLRKNMEWRKEEGLDTILKRCVPDFMLREFPFQITGFDKDGDIVAVIPYGQWDFRSLVEKGQKMEFVNYINYIIEFAYKFLQSRSSLETIYNKVILILDLQGFSISQVLSKPTIQMLLEMLQSLEDNHPECLKRAFLINAAKVFELLWAIAKPLMTTRTLSKVDILGYNANIWKLKMLTMIAAENLPTQYGGGNTTCPKIGYYIEKIANIDPTRDFKLRLHENRTYNEDDMDIITVPAWNKFETQREVPGKGYILRWAFTTEDYDIGFSMMNEDGEKIVKVQKADSHKHRQLGTYVCPAAGEYTFCFDNTYCRFWAKTLRFIIQVCDPDDDLENSRPIQDESESEDSLHSQGED</sequence>
<dbReference type="PANTHER" id="PTHR23324">
    <property type="entry name" value="SEC14 RELATED PROTEIN"/>
    <property type="match status" value="1"/>
</dbReference>
<evidence type="ECO:0000313" key="5">
    <source>
        <dbReference type="Proteomes" id="UP000708208"/>
    </source>
</evidence>
<dbReference type="InterPro" id="IPR001251">
    <property type="entry name" value="CRAL-TRIO_dom"/>
</dbReference>
<dbReference type="SMART" id="SM01100">
    <property type="entry name" value="CRAL_TRIO_N"/>
    <property type="match status" value="1"/>
</dbReference>
<dbReference type="PROSITE" id="PS50191">
    <property type="entry name" value="CRAL_TRIO"/>
    <property type="match status" value="1"/>
</dbReference>
<feature type="domain" description="GOLD" evidence="3">
    <location>
        <begin position="293"/>
        <end position="401"/>
    </location>
</feature>
<dbReference type="Proteomes" id="UP000708208">
    <property type="component" value="Unassembled WGS sequence"/>
</dbReference>
<proteinExistence type="predicted"/>
<protein>
    <recommendedName>
        <fullName evidence="6">SEC14-like protein 2</fullName>
    </recommendedName>
</protein>
<evidence type="ECO:0000259" key="2">
    <source>
        <dbReference type="PROSITE" id="PS50191"/>
    </source>
</evidence>
<dbReference type="Pfam" id="PF00650">
    <property type="entry name" value="CRAL_TRIO"/>
    <property type="match status" value="1"/>
</dbReference>
<dbReference type="SMART" id="SM00516">
    <property type="entry name" value="SEC14"/>
    <property type="match status" value="1"/>
</dbReference>